<evidence type="ECO:0000313" key="1">
    <source>
        <dbReference type="EMBL" id="KUJ23396.1"/>
    </source>
</evidence>
<sequence length="212" mass="24669">MRATLILDLDTLFTLRRNPVLWHNLHLIKAASISLFSIQSGEVDCFAWNICRNPRLVKRGIYCRTFAGAETKMLAYRNMLLKRKRDFENFSSLKELTFEILDQNVNADFCFNLIQDWVQNSKNLNTLKLRIRLKYGHYGNPATNTNPFVPNRRSDPGRNELVQRVRHFVSADPKRETSKAQNSIWLTVIDLQFVGDELGMTFHVNHANLRMG</sequence>
<dbReference type="KEGG" id="psco:LY89DRAFT_713869"/>
<dbReference type="RefSeq" id="XP_018077751.1">
    <property type="nucleotide sequence ID" value="XM_018218084.1"/>
</dbReference>
<accession>A0A194XTC4</accession>
<protein>
    <submittedName>
        <fullName evidence="1">Uncharacterized protein</fullName>
    </submittedName>
</protein>
<dbReference type="InParanoid" id="A0A194XTC4"/>
<gene>
    <name evidence="1" type="ORF">LY89DRAFT_713869</name>
</gene>
<evidence type="ECO:0000313" key="2">
    <source>
        <dbReference type="Proteomes" id="UP000070700"/>
    </source>
</evidence>
<proteinExistence type="predicted"/>
<dbReference type="AlphaFoldDB" id="A0A194XTC4"/>
<organism evidence="1 2">
    <name type="scientific">Mollisia scopiformis</name>
    <name type="common">Conifer needle endophyte fungus</name>
    <name type="synonym">Phialocephala scopiformis</name>
    <dbReference type="NCBI Taxonomy" id="149040"/>
    <lineage>
        <taxon>Eukaryota</taxon>
        <taxon>Fungi</taxon>
        <taxon>Dikarya</taxon>
        <taxon>Ascomycota</taxon>
        <taxon>Pezizomycotina</taxon>
        <taxon>Leotiomycetes</taxon>
        <taxon>Helotiales</taxon>
        <taxon>Mollisiaceae</taxon>
        <taxon>Mollisia</taxon>
    </lineage>
</organism>
<dbReference type="Proteomes" id="UP000070700">
    <property type="component" value="Unassembled WGS sequence"/>
</dbReference>
<name>A0A194XTC4_MOLSC</name>
<keyword evidence="2" id="KW-1185">Reference proteome</keyword>
<dbReference type="EMBL" id="KQ947405">
    <property type="protein sequence ID" value="KUJ23396.1"/>
    <property type="molecule type" value="Genomic_DNA"/>
</dbReference>
<reference evidence="1 2" key="1">
    <citation type="submission" date="2015-10" db="EMBL/GenBank/DDBJ databases">
        <title>Full genome of DAOMC 229536 Phialocephala scopiformis, a fungal endophyte of spruce producing the potent anti-insectan compound rugulosin.</title>
        <authorList>
            <consortium name="DOE Joint Genome Institute"/>
            <person name="Walker A.K."/>
            <person name="Frasz S.L."/>
            <person name="Seifert K.A."/>
            <person name="Miller J.D."/>
            <person name="Mondo S.J."/>
            <person name="Labutti K."/>
            <person name="Lipzen A."/>
            <person name="Dockter R."/>
            <person name="Kennedy M."/>
            <person name="Grigoriev I.V."/>
            <person name="Spatafora J.W."/>
        </authorList>
    </citation>
    <scope>NUCLEOTIDE SEQUENCE [LARGE SCALE GENOMIC DNA]</scope>
    <source>
        <strain evidence="1 2">CBS 120377</strain>
    </source>
</reference>
<dbReference type="GeneID" id="28827810"/>